<evidence type="ECO:0000313" key="3">
    <source>
        <dbReference type="Proteomes" id="UP001279734"/>
    </source>
</evidence>
<comment type="caution">
    <text evidence="2">The sequence shown here is derived from an EMBL/GenBank/DDBJ whole genome shotgun (WGS) entry which is preliminary data.</text>
</comment>
<gene>
    <name evidence="2" type="ORF">Nepgr_002608</name>
</gene>
<dbReference type="Proteomes" id="UP001279734">
    <property type="component" value="Unassembled WGS sequence"/>
</dbReference>
<keyword evidence="1" id="KW-1133">Transmembrane helix</keyword>
<feature type="transmembrane region" description="Helical" evidence="1">
    <location>
        <begin position="79"/>
        <end position="99"/>
    </location>
</feature>
<name>A0AAD3RXX7_NEPGR</name>
<evidence type="ECO:0000313" key="2">
    <source>
        <dbReference type="EMBL" id="GMH00769.1"/>
    </source>
</evidence>
<keyword evidence="1" id="KW-0812">Transmembrane</keyword>
<keyword evidence="3" id="KW-1185">Reference proteome</keyword>
<proteinExistence type="predicted"/>
<dbReference type="EMBL" id="BSYO01000002">
    <property type="protein sequence ID" value="GMH00769.1"/>
    <property type="molecule type" value="Genomic_DNA"/>
</dbReference>
<dbReference type="AlphaFoldDB" id="A0AAD3RXX7"/>
<reference evidence="2" key="1">
    <citation type="submission" date="2023-05" db="EMBL/GenBank/DDBJ databases">
        <title>Nepenthes gracilis genome sequencing.</title>
        <authorList>
            <person name="Fukushima K."/>
        </authorList>
    </citation>
    <scope>NUCLEOTIDE SEQUENCE</scope>
    <source>
        <strain evidence="2">SING2019-196</strain>
    </source>
</reference>
<keyword evidence="1" id="KW-0472">Membrane</keyword>
<evidence type="ECO:0000256" key="1">
    <source>
        <dbReference type="SAM" id="Phobius"/>
    </source>
</evidence>
<protein>
    <submittedName>
        <fullName evidence="2">Uncharacterized protein</fullName>
    </submittedName>
</protein>
<sequence>MEVLPAFITDPEVLPVYLYVDGCELCFAELACSVCWTIATTSVMISLPALLALLAPSSIDWLLYMLLAELGSASVRAGVLVTAIHSVYLLMWVLVIWMVER</sequence>
<accession>A0AAD3RXX7</accession>
<organism evidence="2 3">
    <name type="scientific">Nepenthes gracilis</name>
    <name type="common">Slender pitcher plant</name>
    <dbReference type="NCBI Taxonomy" id="150966"/>
    <lineage>
        <taxon>Eukaryota</taxon>
        <taxon>Viridiplantae</taxon>
        <taxon>Streptophyta</taxon>
        <taxon>Embryophyta</taxon>
        <taxon>Tracheophyta</taxon>
        <taxon>Spermatophyta</taxon>
        <taxon>Magnoliopsida</taxon>
        <taxon>eudicotyledons</taxon>
        <taxon>Gunneridae</taxon>
        <taxon>Pentapetalae</taxon>
        <taxon>Caryophyllales</taxon>
        <taxon>Nepenthaceae</taxon>
        <taxon>Nepenthes</taxon>
    </lineage>
</organism>